<keyword evidence="4 6" id="KW-0041">Annexin</keyword>
<dbReference type="InterPro" id="IPR037104">
    <property type="entry name" value="Annexin_sf"/>
</dbReference>
<dbReference type="SMART" id="SM00335">
    <property type="entry name" value="ANX"/>
    <property type="match status" value="4"/>
</dbReference>
<accession>A0A9P0FZL3</accession>
<dbReference type="PROSITE" id="PS51897">
    <property type="entry name" value="ANNEXIN_2"/>
    <property type="match status" value="4"/>
</dbReference>
<dbReference type="PRINTS" id="PR00196">
    <property type="entry name" value="ANNEXIN"/>
</dbReference>
<dbReference type="PANTHER" id="PTHR10502:SF233">
    <property type="entry name" value="ANNEXIN B9"/>
    <property type="match status" value="1"/>
</dbReference>
<organism evidence="7 8">
    <name type="scientific">Bemisia tabaci</name>
    <name type="common">Sweetpotato whitefly</name>
    <name type="synonym">Aleurodes tabaci</name>
    <dbReference type="NCBI Taxonomy" id="7038"/>
    <lineage>
        <taxon>Eukaryota</taxon>
        <taxon>Metazoa</taxon>
        <taxon>Ecdysozoa</taxon>
        <taxon>Arthropoda</taxon>
        <taxon>Hexapoda</taxon>
        <taxon>Insecta</taxon>
        <taxon>Pterygota</taxon>
        <taxon>Neoptera</taxon>
        <taxon>Paraneoptera</taxon>
        <taxon>Hemiptera</taxon>
        <taxon>Sternorrhyncha</taxon>
        <taxon>Aleyrodoidea</taxon>
        <taxon>Aleyrodidae</taxon>
        <taxon>Aleyrodinae</taxon>
        <taxon>Bemisia</taxon>
    </lineage>
</organism>
<keyword evidence="3 6" id="KW-0106">Calcium</keyword>
<dbReference type="GO" id="GO:0012506">
    <property type="term" value="C:vesicle membrane"/>
    <property type="evidence" value="ECO:0007669"/>
    <property type="project" value="TreeGrafter"/>
</dbReference>
<dbReference type="EMBL" id="OU963862">
    <property type="protein sequence ID" value="CAH0753853.1"/>
    <property type="molecule type" value="Genomic_DNA"/>
</dbReference>
<dbReference type="GO" id="GO:0005886">
    <property type="term" value="C:plasma membrane"/>
    <property type="evidence" value="ECO:0007669"/>
    <property type="project" value="TreeGrafter"/>
</dbReference>
<evidence type="ECO:0000256" key="5">
    <source>
        <dbReference type="ARBA" id="ARBA00023302"/>
    </source>
</evidence>
<name>A0A9P0FZL3_BEMTA</name>
<dbReference type="PANTHER" id="PTHR10502">
    <property type="entry name" value="ANNEXIN"/>
    <property type="match status" value="1"/>
</dbReference>
<keyword evidence="8" id="KW-1185">Reference proteome</keyword>
<comment type="domain">
    <text evidence="6">A pair of annexin repeats may form one binding site for calcium and phospholipid.</text>
</comment>
<keyword evidence="2 6" id="KW-0677">Repeat</keyword>
<dbReference type="GO" id="GO:0001786">
    <property type="term" value="F:phosphatidylserine binding"/>
    <property type="evidence" value="ECO:0007669"/>
    <property type="project" value="TreeGrafter"/>
</dbReference>
<dbReference type="Proteomes" id="UP001152759">
    <property type="component" value="Chromosome 1"/>
</dbReference>
<dbReference type="GO" id="GO:0032509">
    <property type="term" value="P:endosome transport via multivesicular body sorting pathway"/>
    <property type="evidence" value="ECO:0007669"/>
    <property type="project" value="TreeGrafter"/>
</dbReference>
<evidence type="ECO:0000256" key="1">
    <source>
        <dbReference type="ARBA" id="ARBA00007831"/>
    </source>
</evidence>
<evidence type="ECO:0000256" key="4">
    <source>
        <dbReference type="ARBA" id="ARBA00023216"/>
    </source>
</evidence>
<dbReference type="GO" id="GO:0005509">
    <property type="term" value="F:calcium ion binding"/>
    <property type="evidence" value="ECO:0007669"/>
    <property type="project" value="InterPro"/>
</dbReference>
<dbReference type="InterPro" id="IPR001464">
    <property type="entry name" value="Annexin"/>
</dbReference>
<dbReference type="InterPro" id="IPR018502">
    <property type="entry name" value="Annexin_repeat"/>
</dbReference>
<proteinExistence type="inferred from homology"/>
<sequence length="330" mass="36363">MQEIFPMLLFPGSGHCTPTIYPANPFDANADAEVLRKAMKGFGTDEAAIIEVLGRRGIVQRLEIAEAFKTLYGKDLIDDLKSELSGKFERVILALLTPLPLYYAKELHDAIAGLGTDEGAIIEILCTLSNYGIKTIASFYEKEYEKSLEKDLKGDTSGHFQRLLVSLVQANRDESVDVDQAQVLKDAEDLHAAGVEKSWGTDESVFNSVLATRSYNHLREVFNQYAVIAGHDIEEAISSEFSGSVGKGLLAIAKVVRSKVTYFAERLHDSMAGAGTDDRTLIRIIVSRSEIDLGDIKAAFEEKYGQTLESWIADDTSGDYKKILLKVVQS</sequence>
<dbReference type="OrthoDB" id="37886at2759"/>
<dbReference type="Gene3D" id="1.10.220.10">
    <property type="entry name" value="Annexin"/>
    <property type="match status" value="4"/>
</dbReference>
<dbReference type="GO" id="GO:0005634">
    <property type="term" value="C:nucleus"/>
    <property type="evidence" value="ECO:0007669"/>
    <property type="project" value="TreeGrafter"/>
</dbReference>
<evidence type="ECO:0000256" key="2">
    <source>
        <dbReference type="ARBA" id="ARBA00022737"/>
    </source>
</evidence>
<dbReference type="GO" id="GO:0005544">
    <property type="term" value="F:calcium-dependent phospholipid binding"/>
    <property type="evidence" value="ECO:0007669"/>
    <property type="project" value="UniProtKB-KW"/>
</dbReference>
<reference evidence="7" key="1">
    <citation type="submission" date="2021-12" db="EMBL/GenBank/DDBJ databases">
        <authorList>
            <person name="King R."/>
        </authorList>
    </citation>
    <scope>NUCLEOTIDE SEQUENCE</scope>
</reference>
<dbReference type="InterPro" id="IPR018252">
    <property type="entry name" value="Annexin_repeat_CS"/>
</dbReference>
<evidence type="ECO:0000313" key="8">
    <source>
        <dbReference type="Proteomes" id="UP001152759"/>
    </source>
</evidence>
<evidence type="ECO:0000313" key="7">
    <source>
        <dbReference type="EMBL" id="CAH0753853.1"/>
    </source>
</evidence>
<dbReference type="KEGG" id="btab:109038866"/>
<dbReference type="FunFam" id="1.10.220.10:FF:000010">
    <property type="entry name" value="Annexin"/>
    <property type="match status" value="1"/>
</dbReference>
<dbReference type="PROSITE" id="PS00223">
    <property type="entry name" value="ANNEXIN_1"/>
    <property type="match status" value="2"/>
</dbReference>
<dbReference type="Pfam" id="PF00191">
    <property type="entry name" value="Annexin"/>
    <property type="match status" value="4"/>
</dbReference>
<dbReference type="FunFam" id="1.10.220.10:FF:000001">
    <property type="entry name" value="Annexin"/>
    <property type="match status" value="1"/>
</dbReference>
<comment type="similarity">
    <text evidence="1 6">Belongs to the annexin family.</text>
</comment>
<dbReference type="GO" id="GO:0005737">
    <property type="term" value="C:cytoplasm"/>
    <property type="evidence" value="ECO:0007669"/>
    <property type="project" value="TreeGrafter"/>
</dbReference>
<evidence type="ECO:0000256" key="6">
    <source>
        <dbReference type="RuleBase" id="RU003540"/>
    </source>
</evidence>
<dbReference type="AlphaFoldDB" id="A0A9P0FZL3"/>
<gene>
    <name evidence="7" type="ORF">BEMITA_LOCUS1139</name>
</gene>
<protein>
    <recommendedName>
        <fullName evidence="6">Annexin</fullName>
    </recommendedName>
</protein>
<evidence type="ECO:0000256" key="3">
    <source>
        <dbReference type="ARBA" id="ARBA00022837"/>
    </source>
</evidence>
<dbReference type="FunFam" id="1.10.220.10:FF:000002">
    <property type="entry name" value="Annexin"/>
    <property type="match status" value="1"/>
</dbReference>
<keyword evidence="5 6" id="KW-0111">Calcium/phospholipid-binding</keyword>
<dbReference type="SUPFAM" id="SSF47874">
    <property type="entry name" value="Annexin"/>
    <property type="match status" value="1"/>
</dbReference>
<dbReference type="FunFam" id="1.10.220.10:FF:000004">
    <property type="entry name" value="Annexin"/>
    <property type="match status" value="1"/>
</dbReference>